<comment type="subcellular location">
    <subcellularLocation>
        <location evidence="1 7">Cell membrane</location>
        <topology evidence="1 7">Multi-pass membrane protein</topology>
    </subcellularLocation>
</comment>
<evidence type="ECO:0000256" key="7">
    <source>
        <dbReference type="RuleBase" id="RU363032"/>
    </source>
</evidence>
<evidence type="ECO:0000313" key="9">
    <source>
        <dbReference type="EMBL" id="HJC64879.1"/>
    </source>
</evidence>
<accession>A0A9D2PR57</accession>
<feature type="transmembrane region" description="Helical" evidence="7">
    <location>
        <begin position="188"/>
        <end position="207"/>
    </location>
</feature>
<sequence length="289" mass="32021">MKKRSKTNNRLRGGRAVLFVCLTAAVFLLMFLPMWNVLVVATSTALDASQSGVKLWWNSFSLEGFEYVFQVTKMGIPFLNSLFVTTAGTVIQVILASLAGYVLIQKDLPFRGFLSSFIMITMMIPGDLTLISVYQLNKQLSLLNSYEGLILNGLISGFSILMMRNYFETVPYSLAESARMDGAGELRIFSGVYLPVSLPGMATIFFMEYVARWNSIMLPATLITDESKYTLPLMLKQMILSVDSTSGTMAVPDNAIMAAIIVSTVPLLLIYIFAQRFLLEGIQMGAVKE</sequence>
<evidence type="ECO:0000256" key="5">
    <source>
        <dbReference type="ARBA" id="ARBA00022989"/>
    </source>
</evidence>
<evidence type="ECO:0000313" key="10">
    <source>
        <dbReference type="Proteomes" id="UP000823886"/>
    </source>
</evidence>
<feature type="transmembrane region" description="Helical" evidence="7">
    <location>
        <begin position="148"/>
        <end position="167"/>
    </location>
</feature>
<proteinExistence type="inferred from homology"/>
<dbReference type="GO" id="GO:0055085">
    <property type="term" value="P:transmembrane transport"/>
    <property type="evidence" value="ECO:0007669"/>
    <property type="project" value="InterPro"/>
</dbReference>
<dbReference type="InterPro" id="IPR000515">
    <property type="entry name" value="MetI-like"/>
</dbReference>
<dbReference type="EMBL" id="DWVZ01000213">
    <property type="protein sequence ID" value="HJC64879.1"/>
    <property type="molecule type" value="Genomic_DNA"/>
</dbReference>
<organism evidence="9 10">
    <name type="scientific">Candidatus Blautia merdavium</name>
    <dbReference type="NCBI Taxonomy" id="2838494"/>
    <lineage>
        <taxon>Bacteria</taxon>
        <taxon>Bacillati</taxon>
        <taxon>Bacillota</taxon>
        <taxon>Clostridia</taxon>
        <taxon>Lachnospirales</taxon>
        <taxon>Lachnospiraceae</taxon>
        <taxon>Blautia</taxon>
    </lineage>
</organism>
<dbReference type="CDD" id="cd06261">
    <property type="entry name" value="TM_PBP2"/>
    <property type="match status" value="1"/>
</dbReference>
<dbReference type="Gene3D" id="1.10.3720.10">
    <property type="entry name" value="MetI-like"/>
    <property type="match status" value="1"/>
</dbReference>
<reference evidence="9" key="1">
    <citation type="journal article" date="2021" name="PeerJ">
        <title>Extensive microbial diversity within the chicken gut microbiome revealed by metagenomics and culture.</title>
        <authorList>
            <person name="Gilroy R."/>
            <person name="Ravi A."/>
            <person name="Getino M."/>
            <person name="Pursley I."/>
            <person name="Horton D.L."/>
            <person name="Alikhan N.F."/>
            <person name="Baker D."/>
            <person name="Gharbi K."/>
            <person name="Hall N."/>
            <person name="Watson M."/>
            <person name="Adriaenssens E.M."/>
            <person name="Foster-Nyarko E."/>
            <person name="Jarju S."/>
            <person name="Secka A."/>
            <person name="Antonio M."/>
            <person name="Oren A."/>
            <person name="Chaudhuri R.R."/>
            <person name="La Ragione R."/>
            <person name="Hildebrand F."/>
            <person name="Pallen M.J."/>
        </authorList>
    </citation>
    <scope>NUCLEOTIDE SEQUENCE</scope>
    <source>
        <strain evidence="9">ChiBcec2-3848</strain>
    </source>
</reference>
<keyword evidence="4 7" id="KW-0812">Transmembrane</keyword>
<evidence type="ECO:0000256" key="1">
    <source>
        <dbReference type="ARBA" id="ARBA00004651"/>
    </source>
</evidence>
<feature type="transmembrane region" description="Helical" evidence="7">
    <location>
        <begin position="255"/>
        <end position="274"/>
    </location>
</feature>
<evidence type="ECO:0000256" key="4">
    <source>
        <dbReference type="ARBA" id="ARBA00022692"/>
    </source>
</evidence>
<keyword evidence="5 7" id="KW-1133">Transmembrane helix</keyword>
<dbReference type="Proteomes" id="UP000823886">
    <property type="component" value="Unassembled WGS sequence"/>
</dbReference>
<dbReference type="GO" id="GO:0005886">
    <property type="term" value="C:plasma membrane"/>
    <property type="evidence" value="ECO:0007669"/>
    <property type="project" value="UniProtKB-SubCell"/>
</dbReference>
<protein>
    <submittedName>
        <fullName evidence="9">Carbohydrate ABC transporter permease</fullName>
    </submittedName>
</protein>
<feature type="transmembrane region" description="Helical" evidence="7">
    <location>
        <begin position="82"/>
        <end position="104"/>
    </location>
</feature>
<feature type="domain" description="ABC transmembrane type-1" evidence="8">
    <location>
        <begin position="78"/>
        <end position="274"/>
    </location>
</feature>
<dbReference type="PANTHER" id="PTHR43744:SF9">
    <property type="entry name" value="POLYGALACTURONAN_RHAMNOGALACTURONAN TRANSPORT SYSTEM PERMEASE PROTEIN YTCP"/>
    <property type="match status" value="1"/>
</dbReference>
<keyword evidence="6 7" id="KW-0472">Membrane</keyword>
<reference evidence="9" key="2">
    <citation type="submission" date="2021-04" db="EMBL/GenBank/DDBJ databases">
        <authorList>
            <person name="Gilroy R."/>
        </authorList>
    </citation>
    <scope>NUCLEOTIDE SEQUENCE</scope>
    <source>
        <strain evidence="9">ChiBcec2-3848</strain>
    </source>
</reference>
<dbReference type="InterPro" id="IPR035906">
    <property type="entry name" value="MetI-like_sf"/>
</dbReference>
<comment type="similarity">
    <text evidence="7">Belongs to the binding-protein-dependent transport system permease family.</text>
</comment>
<evidence type="ECO:0000256" key="3">
    <source>
        <dbReference type="ARBA" id="ARBA00022475"/>
    </source>
</evidence>
<comment type="caution">
    <text evidence="9">The sequence shown here is derived from an EMBL/GenBank/DDBJ whole genome shotgun (WGS) entry which is preliminary data.</text>
</comment>
<keyword evidence="3" id="KW-1003">Cell membrane</keyword>
<dbReference type="PANTHER" id="PTHR43744">
    <property type="entry name" value="ABC TRANSPORTER PERMEASE PROTEIN MG189-RELATED-RELATED"/>
    <property type="match status" value="1"/>
</dbReference>
<gene>
    <name evidence="9" type="ORF">H9753_14895</name>
</gene>
<dbReference type="PROSITE" id="PS50928">
    <property type="entry name" value="ABC_TM1"/>
    <property type="match status" value="1"/>
</dbReference>
<feature type="transmembrane region" description="Helical" evidence="7">
    <location>
        <begin position="116"/>
        <end position="136"/>
    </location>
</feature>
<dbReference type="Pfam" id="PF00528">
    <property type="entry name" value="BPD_transp_1"/>
    <property type="match status" value="1"/>
</dbReference>
<evidence type="ECO:0000259" key="8">
    <source>
        <dbReference type="PROSITE" id="PS50928"/>
    </source>
</evidence>
<keyword evidence="2 7" id="KW-0813">Transport</keyword>
<dbReference type="AlphaFoldDB" id="A0A9D2PR57"/>
<name>A0A9D2PR57_9FIRM</name>
<evidence type="ECO:0000256" key="2">
    <source>
        <dbReference type="ARBA" id="ARBA00022448"/>
    </source>
</evidence>
<evidence type="ECO:0000256" key="6">
    <source>
        <dbReference type="ARBA" id="ARBA00023136"/>
    </source>
</evidence>
<dbReference type="SUPFAM" id="SSF161098">
    <property type="entry name" value="MetI-like"/>
    <property type="match status" value="1"/>
</dbReference>